<accession>A0A4Q2IWA8</accession>
<sequence length="153" mass="16307">MPHPDSPDPASAALALAATNRARSRMAAGDLGTSWYAPLYGLATGALIASYALPEHLISIGVAVSILGMALLFRTWKRRTGLSVNGYRAGRTRRTVVAFAVLMLGMLIAGVVLRFRLGIVWAPLPLGVVGGVVATLASRRFDRIWREELAAPL</sequence>
<name>A0A4Q2IWA8_9SPHN</name>
<dbReference type="EMBL" id="SDPT01000001">
    <property type="protein sequence ID" value="RXZ35039.1"/>
    <property type="molecule type" value="Genomic_DNA"/>
</dbReference>
<dbReference type="Proteomes" id="UP000292347">
    <property type="component" value="Unassembled WGS sequence"/>
</dbReference>
<gene>
    <name evidence="1" type="ORF">EO081_05170</name>
</gene>
<reference evidence="1 2" key="1">
    <citation type="submission" date="2019-01" db="EMBL/GenBank/DDBJ databases">
        <title>Sphingomonas mucosissima sp. nov. and Sphingomonas desiccabilis sp. nov., from biological soil crusts in the Colorado Plateau, USA.</title>
        <authorList>
            <person name="Zhu D."/>
        </authorList>
    </citation>
    <scope>NUCLEOTIDE SEQUENCE [LARGE SCALE GENOMIC DNA]</scope>
    <source>
        <strain evidence="1 2">CP1D</strain>
    </source>
</reference>
<organism evidence="1 2">
    <name type="scientific">Sphingomonas desiccabilis</name>
    <dbReference type="NCBI Taxonomy" id="429134"/>
    <lineage>
        <taxon>Bacteria</taxon>
        <taxon>Pseudomonadati</taxon>
        <taxon>Pseudomonadota</taxon>
        <taxon>Alphaproteobacteria</taxon>
        <taxon>Sphingomonadales</taxon>
        <taxon>Sphingomonadaceae</taxon>
        <taxon>Sphingomonas</taxon>
    </lineage>
</organism>
<comment type="caution">
    <text evidence="1">The sequence shown here is derived from an EMBL/GenBank/DDBJ whole genome shotgun (WGS) entry which is preliminary data.</text>
</comment>
<dbReference type="AlphaFoldDB" id="A0A4Q2IWA8"/>
<dbReference type="RefSeq" id="WP_129340818.1">
    <property type="nucleotide sequence ID" value="NZ_JACIDD010000001.1"/>
</dbReference>
<dbReference type="OrthoDB" id="7409765at2"/>
<evidence type="ECO:0000313" key="2">
    <source>
        <dbReference type="Proteomes" id="UP000292347"/>
    </source>
</evidence>
<protein>
    <submittedName>
        <fullName evidence="1">Uncharacterized protein</fullName>
    </submittedName>
</protein>
<keyword evidence="2" id="KW-1185">Reference proteome</keyword>
<proteinExistence type="predicted"/>
<evidence type="ECO:0000313" key="1">
    <source>
        <dbReference type="EMBL" id="RXZ35039.1"/>
    </source>
</evidence>